<feature type="domain" description="ACT" evidence="13">
    <location>
        <begin position="37"/>
        <end position="112"/>
    </location>
</feature>
<dbReference type="InterPro" id="IPR054352">
    <property type="entry name" value="ACT_Aspartokinase"/>
</dbReference>
<dbReference type="CDD" id="cd04923">
    <property type="entry name" value="ACT_AK-LysC-DapG-like_2"/>
    <property type="match status" value="1"/>
</dbReference>
<evidence type="ECO:0000256" key="4">
    <source>
        <dbReference type="ARBA" id="ARBA00010122"/>
    </source>
</evidence>
<dbReference type="CDD" id="cd04913">
    <property type="entry name" value="ACT_AKii-LysC-BS-like_1"/>
    <property type="match status" value="1"/>
</dbReference>
<dbReference type="GeneID" id="98296081"/>
<dbReference type="InterPro" id="IPR002912">
    <property type="entry name" value="ACT_dom"/>
</dbReference>
<dbReference type="AlphaFoldDB" id="A0A261G3T1"/>
<evidence type="ECO:0000256" key="2">
    <source>
        <dbReference type="ARBA" id="ARBA00004986"/>
    </source>
</evidence>
<dbReference type="GO" id="GO:0005829">
    <property type="term" value="C:cytosol"/>
    <property type="evidence" value="ECO:0007669"/>
    <property type="project" value="TreeGrafter"/>
</dbReference>
<name>A0A261G3T1_9BIFI</name>
<evidence type="ECO:0000256" key="10">
    <source>
        <dbReference type="ARBA" id="ARBA00023154"/>
    </source>
</evidence>
<keyword evidence="8 14" id="KW-0418">Kinase</keyword>
<dbReference type="GO" id="GO:0009090">
    <property type="term" value="P:homoserine biosynthetic process"/>
    <property type="evidence" value="ECO:0007669"/>
    <property type="project" value="TreeGrafter"/>
</dbReference>
<comment type="pathway">
    <text evidence="2">Amino-acid biosynthesis; L-methionine biosynthesis via de novo pathway; L-homoserine from L-aspartate: step 1/3.</text>
</comment>
<proteinExistence type="inferred from homology"/>
<evidence type="ECO:0000256" key="9">
    <source>
        <dbReference type="ARBA" id="ARBA00022840"/>
    </source>
</evidence>
<comment type="function">
    <text evidence="1">Catalyzes the phosphorylation of the beta-carboxyl group of aspartic acid with ATP to yield 4-phospho-L-aspartate, which is involved in the branched biosynthetic pathway leading to the biosynthesis of amino acids threonine, isoleucine and methionine.</text>
</comment>
<evidence type="ECO:0000256" key="8">
    <source>
        <dbReference type="ARBA" id="ARBA00022777"/>
    </source>
</evidence>
<evidence type="ECO:0000256" key="3">
    <source>
        <dbReference type="ARBA" id="ARBA00005139"/>
    </source>
</evidence>
<dbReference type="SUPFAM" id="SSF55021">
    <property type="entry name" value="ACT-like"/>
    <property type="match status" value="2"/>
</dbReference>
<dbReference type="GO" id="GO:0009089">
    <property type="term" value="P:lysine biosynthetic process via diaminopimelate"/>
    <property type="evidence" value="ECO:0007669"/>
    <property type="project" value="TreeGrafter"/>
</dbReference>
<evidence type="ECO:0000256" key="12">
    <source>
        <dbReference type="SAM" id="MobiDB-lite"/>
    </source>
</evidence>
<dbReference type="Pfam" id="PF22468">
    <property type="entry name" value="ACT_9"/>
    <property type="match status" value="1"/>
</dbReference>
<dbReference type="RefSeq" id="WP_094694301.1">
    <property type="nucleotide sequence ID" value="NZ_CALENZ010000044.1"/>
</dbReference>
<evidence type="ECO:0000313" key="15">
    <source>
        <dbReference type="Proteomes" id="UP000216451"/>
    </source>
</evidence>
<evidence type="ECO:0000256" key="5">
    <source>
        <dbReference type="ARBA" id="ARBA00013059"/>
    </source>
</evidence>
<comment type="similarity">
    <text evidence="4">Belongs to the aspartokinase family.</text>
</comment>
<feature type="region of interest" description="Disordered" evidence="12">
    <location>
        <begin position="1"/>
        <end position="27"/>
    </location>
</feature>
<keyword evidence="7" id="KW-0547">Nucleotide-binding</keyword>
<dbReference type="GO" id="GO:0005524">
    <property type="term" value="F:ATP binding"/>
    <property type="evidence" value="ECO:0007669"/>
    <property type="project" value="UniProtKB-KW"/>
</dbReference>
<dbReference type="Gene3D" id="3.30.2130.10">
    <property type="entry name" value="VC0802-like"/>
    <property type="match status" value="1"/>
</dbReference>
<organism evidence="14 15">
    <name type="scientific">Bifidobacterium aquikefiri</name>
    <dbReference type="NCBI Taxonomy" id="1653207"/>
    <lineage>
        <taxon>Bacteria</taxon>
        <taxon>Bacillati</taxon>
        <taxon>Actinomycetota</taxon>
        <taxon>Actinomycetes</taxon>
        <taxon>Bifidobacteriales</taxon>
        <taxon>Bifidobacteriaceae</taxon>
        <taxon>Bifidobacterium</taxon>
    </lineage>
</organism>
<evidence type="ECO:0000313" key="14">
    <source>
        <dbReference type="EMBL" id="OZG66080.1"/>
    </source>
</evidence>
<dbReference type="UniPathway" id="UPA00051">
    <property type="reaction ID" value="UER00462"/>
</dbReference>
<dbReference type="Proteomes" id="UP000216451">
    <property type="component" value="Unassembled WGS sequence"/>
</dbReference>
<dbReference type="InterPro" id="IPR045865">
    <property type="entry name" value="ACT-like_dom_sf"/>
</dbReference>
<dbReference type="Pfam" id="PF01842">
    <property type="entry name" value="ACT"/>
    <property type="match status" value="1"/>
</dbReference>
<dbReference type="PANTHER" id="PTHR21499">
    <property type="entry name" value="ASPARTATE KINASE"/>
    <property type="match status" value="1"/>
</dbReference>
<protein>
    <recommendedName>
        <fullName evidence="5">aspartate kinase</fullName>
        <ecNumber evidence="5">2.7.2.4</ecNumber>
    </recommendedName>
</protein>
<comment type="caution">
    <text evidence="14">The sequence shown here is derived from an EMBL/GenBank/DDBJ whole genome shotgun (WGS) entry which is preliminary data.</text>
</comment>
<dbReference type="PROSITE" id="PS51671">
    <property type="entry name" value="ACT"/>
    <property type="match status" value="2"/>
</dbReference>
<keyword evidence="10" id="KW-0028">Amino-acid biosynthesis</keyword>
<evidence type="ECO:0000256" key="1">
    <source>
        <dbReference type="ARBA" id="ARBA00003121"/>
    </source>
</evidence>
<comment type="pathway">
    <text evidence="3">Amino-acid biosynthesis; L-threonine biosynthesis; L-threonine from L-aspartate: step 1/5.</text>
</comment>
<keyword evidence="15" id="KW-1185">Reference proteome</keyword>
<dbReference type="EMBL" id="MWXA01000006">
    <property type="protein sequence ID" value="OZG66080.1"/>
    <property type="molecule type" value="Genomic_DNA"/>
</dbReference>
<keyword evidence="6" id="KW-0808">Transferase</keyword>
<keyword evidence="9" id="KW-0067">ATP-binding</keyword>
<sequence length="191" mass="20268">MTNTEAGKSMGELFPDLNGPESPVVSGVAHDSTEAQVTLRAVPDRPGVAAELFTVLAEGGINIDMIVQAGAETGTADISFTMPESQTKAVTEILERRENKEWNSAGIDVNPDVGKVTLVGVGMKNHSGITATYFRALSDENINVLMISTSEIRISALVPLRELDNAVRAIHTAFKLDADQVEAVVYGGTGR</sequence>
<gene>
    <name evidence="14" type="ORF">BAQU_1414</name>
</gene>
<dbReference type="OrthoDB" id="9799110at2"/>
<comment type="catalytic activity">
    <reaction evidence="11">
        <text>L-aspartate + ATP = 4-phospho-L-aspartate + ADP</text>
        <dbReference type="Rhea" id="RHEA:23776"/>
        <dbReference type="ChEBI" id="CHEBI:29991"/>
        <dbReference type="ChEBI" id="CHEBI:30616"/>
        <dbReference type="ChEBI" id="CHEBI:57535"/>
        <dbReference type="ChEBI" id="CHEBI:456216"/>
        <dbReference type="EC" id="2.7.2.4"/>
    </reaction>
</comment>
<accession>A0A261G3T1</accession>
<dbReference type="EC" id="2.7.2.4" evidence="5"/>
<reference evidence="14 15" key="1">
    <citation type="journal article" date="2017" name="BMC Genomics">
        <title>Comparative genomic and phylogenomic analyses of the Bifidobacteriaceae family.</title>
        <authorList>
            <person name="Lugli G.A."/>
            <person name="Milani C."/>
            <person name="Turroni F."/>
            <person name="Duranti S."/>
            <person name="Mancabelli L."/>
            <person name="Mangifesta M."/>
            <person name="Ferrario C."/>
            <person name="Modesto M."/>
            <person name="Mattarelli P."/>
            <person name="Jiri K."/>
            <person name="van Sinderen D."/>
            <person name="Ventura M."/>
        </authorList>
    </citation>
    <scope>NUCLEOTIDE SEQUENCE [LARGE SCALE GENOMIC DNA]</scope>
    <source>
        <strain evidence="14 15">LMG 28769</strain>
    </source>
</reference>
<evidence type="ECO:0000259" key="13">
    <source>
        <dbReference type="PROSITE" id="PS51671"/>
    </source>
</evidence>
<dbReference type="FunFam" id="3.30.2130.10:FF:000001">
    <property type="entry name" value="Bifunctional aspartokinase/homoserine dehydrogenase"/>
    <property type="match status" value="1"/>
</dbReference>
<keyword evidence="10" id="KW-0457">Lysine biosynthesis</keyword>
<dbReference type="GO" id="GO:0009088">
    <property type="term" value="P:threonine biosynthetic process"/>
    <property type="evidence" value="ECO:0007669"/>
    <property type="project" value="UniProtKB-UniPathway"/>
</dbReference>
<evidence type="ECO:0000256" key="11">
    <source>
        <dbReference type="ARBA" id="ARBA00047872"/>
    </source>
</evidence>
<feature type="domain" description="ACT" evidence="13">
    <location>
        <begin position="118"/>
        <end position="191"/>
    </location>
</feature>
<dbReference type="GO" id="GO:0004072">
    <property type="term" value="F:aspartate kinase activity"/>
    <property type="evidence" value="ECO:0007669"/>
    <property type="project" value="UniProtKB-EC"/>
</dbReference>
<dbReference type="PANTHER" id="PTHR21499:SF3">
    <property type="entry name" value="ASPARTOKINASE"/>
    <property type="match status" value="1"/>
</dbReference>
<evidence type="ECO:0000256" key="6">
    <source>
        <dbReference type="ARBA" id="ARBA00022679"/>
    </source>
</evidence>
<dbReference type="UniPathway" id="UPA00050">
    <property type="reaction ID" value="UER00461"/>
</dbReference>
<evidence type="ECO:0000256" key="7">
    <source>
        <dbReference type="ARBA" id="ARBA00022741"/>
    </source>
</evidence>